<organism evidence="8 9">
    <name type="scientific">Lederbergia wuyishanensis</name>
    <dbReference type="NCBI Taxonomy" id="1347903"/>
    <lineage>
        <taxon>Bacteria</taxon>
        <taxon>Bacillati</taxon>
        <taxon>Bacillota</taxon>
        <taxon>Bacilli</taxon>
        <taxon>Bacillales</taxon>
        <taxon>Bacillaceae</taxon>
        <taxon>Lederbergia</taxon>
    </lineage>
</organism>
<comment type="caution">
    <text evidence="8">The sequence shown here is derived from an EMBL/GenBank/DDBJ whole genome shotgun (WGS) entry which is preliminary data.</text>
</comment>
<keyword evidence="6" id="KW-0175">Coiled coil</keyword>
<evidence type="ECO:0000313" key="9">
    <source>
        <dbReference type="Proteomes" id="UP001232343"/>
    </source>
</evidence>
<dbReference type="Proteomes" id="UP001232343">
    <property type="component" value="Unassembled WGS sequence"/>
</dbReference>
<evidence type="ECO:0000256" key="5">
    <source>
        <dbReference type="PIRNR" id="PIRNR038471"/>
    </source>
</evidence>
<dbReference type="NCBIfam" id="TIGR00219">
    <property type="entry name" value="mreC"/>
    <property type="match status" value="1"/>
</dbReference>
<dbReference type="PIRSF" id="PIRSF038471">
    <property type="entry name" value="MreC"/>
    <property type="match status" value="1"/>
</dbReference>
<dbReference type="InterPro" id="IPR007221">
    <property type="entry name" value="MreC"/>
</dbReference>
<protein>
    <recommendedName>
        <fullName evidence="2 5">Cell shape-determining protein MreC</fullName>
    </recommendedName>
    <alternativeName>
        <fullName evidence="4 5">Cell shape protein MreC</fullName>
    </alternativeName>
</protein>
<dbReference type="InterPro" id="IPR042175">
    <property type="entry name" value="Cell/Rod_MreC_2"/>
</dbReference>
<dbReference type="RefSeq" id="WP_244680529.1">
    <property type="nucleotide sequence ID" value="NZ_JALIRM010000001.1"/>
</dbReference>
<comment type="function">
    <text evidence="5">Involved in formation and maintenance of cell shape.</text>
</comment>
<gene>
    <name evidence="8" type="ORF">J2S14_001158</name>
</gene>
<evidence type="ECO:0000256" key="2">
    <source>
        <dbReference type="ARBA" id="ARBA00013855"/>
    </source>
</evidence>
<dbReference type="InterPro" id="IPR055342">
    <property type="entry name" value="MreC_beta-barrel_core"/>
</dbReference>
<evidence type="ECO:0000256" key="1">
    <source>
        <dbReference type="ARBA" id="ARBA00009369"/>
    </source>
</evidence>
<name>A0ABU0D1U3_9BACI</name>
<accession>A0ABU0D1U3</accession>
<keyword evidence="9" id="KW-1185">Reference proteome</keyword>
<dbReference type="Gene3D" id="2.40.10.340">
    <property type="entry name" value="Rod shape-determining protein MreC, domain 1"/>
    <property type="match status" value="1"/>
</dbReference>
<sequence>MSHFFLNKRLIILLISIIILVSLIGFSLRDRENITRPEQFVKDVVGFGQSLISIPAQGVANFFGNVDDLKNTYTENKKLKARLEGLAKLEKEISDLKKDNEELRNVLNKTENLRDYTPIQATVISRAPDRWFEKITINKGSKSGVKTDMAVMTAKGLIGKVISTSPMTATVELLSSDNKKNRVAAEIQGDENVFGLIDGYDKEKKMLIMKDIVIDQKIKKGQNVVTSGLGGVFPKALDIGKVKEVEVDRFGLTQTAYVEPSAHFYGFEHVLVIVRTMDTVNVTETETNTDMEEGE</sequence>
<keyword evidence="3 5" id="KW-0133">Cell shape</keyword>
<dbReference type="PANTHER" id="PTHR34138">
    <property type="entry name" value="CELL SHAPE-DETERMINING PROTEIN MREC"/>
    <property type="match status" value="1"/>
</dbReference>
<evidence type="ECO:0000256" key="6">
    <source>
        <dbReference type="SAM" id="Coils"/>
    </source>
</evidence>
<proteinExistence type="inferred from homology"/>
<reference evidence="8 9" key="1">
    <citation type="submission" date="2023-07" db="EMBL/GenBank/DDBJ databases">
        <title>Genomic Encyclopedia of Type Strains, Phase IV (KMG-IV): sequencing the most valuable type-strain genomes for metagenomic binning, comparative biology and taxonomic classification.</title>
        <authorList>
            <person name="Goeker M."/>
        </authorList>
    </citation>
    <scope>NUCLEOTIDE SEQUENCE [LARGE SCALE GENOMIC DNA]</scope>
    <source>
        <strain evidence="8 9">DSM 27848</strain>
    </source>
</reference>
<evidence type="ECO:0000256" key="4">
    <source>
        <dbReference type="ARBA" id="ARBA00032089"/>
    </source>
</evidence>
<evidence type="ECO:0000259" key="7">
    <source>
        <dbReference type="Pfam" id="PF04085"/>
    </source>
</evidence>
<dbReference type="InterPro" id="IPR042177">
    <property type="entry name" value="Cell/Rod_1"/>
</dbReference>
<dbReference type="EMBL" id="JAUSUO010000001">
    <property type="protein sequence ID" value="MDQ0342365.1"/>
    <property type="molecule type" value="Genomic_DNA"/>
</dbReference>
<dbReference type="PANTHER" id="PTHR34138:SF1">
    <property type="entry name" value="CELL SHAPE-DETERMINING PROTEIN MREC"/>
    <property type="match status" value="1"/>
</dbReference>
<evidence type="ECO:0000256" key="3">
    <source>
        <dbReference type="ARBA" id="ARBA00022960"/>
    </source>
</evidence>
<evidence type="ECO:0000313" key="8">
    <source>
        <dbReference type="EMBL" id="MDQ0342365.1"/>
    </source>
</evidence>
<dbReference type="Gene3D" id="2.40.10.350">
    <property type="entry name" value="Rod shape-determining protein MreC, domain 2"/>
    <property type="match status" value="1"/>
</dbReference>
<dbReference type="Gene3D" id="1.20.5.490">
    <property type="entry name" value="Single helix bin"/>
    <property type="match status" value="1"/>
</dbReference>
<feature type="domain" description="Rod shape-determining protein MreC beta-barrel core" evidence="7">
    <location>
        <begin position="123"/>
        <end position="273"/>
    </location>
</feature>
<feature type="coiled-coil region" evidence="6">
    <location>
        <begin position="69"/>
        <end position="113"/>
    </location>
</feature>
<dbReference type="Pfam" id="PF04085">
    <property type="entry name" value="MreC"/>
    <property type="match status" value="1"/>
</dbReference>
<comment type="similarity">
    <text evidence="1 5">Belongs to the MreC family.</text>
</comment>